<evidence type="ECO:0000256" key="10">
    <source>
        <dbReference type="SAM" id="MobiDB-lite"/>
    </source>
</evidence>
<evidence type="ECO:0000256" key="6">
    <source>
        <dbReference type="ARBA" id="ARBA00022786"/>
    </source>
</evidence>
<proteinExistence type="predicted"/>
<dbReference type="InterPro" id="IPR013083">
    <property type="entry name" value="Znf_RING/FYVE/PHD"/>
</dbReference>
<feature type="compositionally biased region" description="Polar residues" evidence="10">
    <location>
        <begin position="165"/>
        <end position="181"/>
    </location>
</feature>
<feature type="region of interest" description="Disordered" evidence="10">
    <location>
        <begin position="269"/>
        <end position="378"/>
    </location>
</feature>
<keyword evidence="7" id="KW-0862">Zinc</keyword>
<feature type="compositionally biased region" description="Polar residues" evidence="10">
    <location>
        <begin position="145"/>
        <end position="155"/>
    </location>
</feature>
<dbReference type="FunFam" id="3.30.40.10:FF:000504">
    <property type="entry name" value="E3 ubiquitin-protein ligase arkadia"/>
    <property type="match status" value="1"/>
</dbReference>
<dbReference type="SMART" id="SM00184">
    <property type="entry name" value="RING"/>
    <property type="match status" value="1"/>
</dbReference>
<dbReference type="OrthoDB" id="8062037at2759"/>
<sequence length="601" mass="66317">MASRELLCGAVKLSFINGATPSFWNEIMGRLYRFEIEWYFVGYEKIDSSMFENYICYVNIARLEFEGCKQLMDEYSGKKAVHGVVVPRKGTSHVFRDTANTRDRNGQTCSRLGCNSRANLPKVAQVRSSEKGKSSRPSSSKEAIGSSSRTTTSNPGKRRIEPRKTLSSQFETDSSETSSVQDEPEFSELIPPHRGPQAEGESTESSNAILMEVGSSSAISNTRSQRNLNQRSGSRGQEIKSTGSMRRVVSSRYGLKNLRCNSISDVIPAGCSSSDSNLTKRKDTIKKGNCEGGRSSAVRGKNMTGSSSLEGRNSGSRNGISISDSRRSRNIPSPRNINPASIRSQRSISGHARGRFSSEGNENPGATNEAPVVLPHSPHSYDLNASVVSYHTSMETPLSHSSSYGRSGNSSEQLCSVMPVSPAEDDIPHSLISQDSFRHHNMGGIAEVLLALERIEQDAELTNEQILLLETNLFLNGLNFYDHHRDMRLDIDNMSYEELLALEERMGTVSTALPEEVLSECLKRSIVQSAPSDYADESCNEDMDDTKCCICQEEYVAGDEVGVLQCEHRFHVVCIQEWLRLKNWCPICKVSAAQSKSSSPH</sequence>
<feature type="compositionally biased region" description="Low complexity" evidence="10">
    <location>
        <begin position="311"/>
        <end position="323"/>
    </location>
</feature>
<feature type="compositionally biased region" description="Basic and acidic residues" evidence="10">
    <location>
        <begin position="278"/>
        <end position="289"/>
    </location>
</feature>
<feature type="domain" description="RING-type" evidence="11">
    <location>
        <begin position="548"/>
        <end position="589"/>
    </location>
</feature>
<keyword evidence="13" id="KW-1185">Reference proteome</keyword>
<evidence type="ECO:0000256" key="1">
    <source>
        <dbReference type="ARBA" id="ARBA00000900"/>
    </source>
</evidence>
<protein>
    <recommendedName>
        <fullName evidence="2">RING-type E3 ubiquitin transferase</fullName>
        <ecNumber evidence="2">2.3.2.27</ecNumber>
    </recommendedName>
</protein>
<feature type="region of interest" description="Disordered" evidence="10">
    <location>
        <begin position="216"/>
        <end position="247"/>
    </location>
</feature>
<dbReference type="Proteomes" id="UP000257109">
    <property type="component" value="Unassembled WGS sequence"/>
</dbReference>
<dbReference type="InterPro" id="IPR001841">
    <property type="entry name" value="Znf_RING"/>
</dbReference>
<dbReference type="InterPro" id="IPR045191">
    <property type="entry name" value="MBR1/2-like"/>
</dbReference>
<dbReference type="EC" id="2.3.2.27" evidence="2"/>
<evidence type="ECO:0000259" key="11">
    <source>
        <dbReference type="PROSITE" id="PS50089"/>
    </source>
</evidence>
<evidence type="ECO:0000256" key="8">
    <source>
        <dbReference type="PROSITE-ProRule" id="PRU00175"/>
    </source>
</evidence>
<feature type="region of interest" description="Disordered" evidence="10">
    <location>
        <begin position="95"/>
        <end position="114"/>
    </location>
</feature>
<evidence type="ECO:0000256" key="3">
    <source>
        <dbReference type="ARBA" id="ARBA00022679"/>
    </source>
</evidence>
<feature type="coiled-coil region" evidence="9">
    <location>
        <begin position="445"/>
        <end position="472"/>
    </location>
</feature>
<dbReference type="GO" id="GO:0008270">
    <property type="term" value="F:zinc ion binding"/>
    <property type="evidence" value="ECO:0007669"/>
    <property type="project" value="UniProtKB-KW"/>
</dbReference>
<dbReference type="Gene3D" id="3.30.40.10">
    <property type="entry name" value="Zinc/RING finger domain, C3HC4 (zinc finger)"/>
    <property type="match status" value="1"/>
</dbReference>
<dbReference type="PANTHER" id="PTHR22937">
    <property type="entry name" value="E3 UBIQUITIN-PROTEIN LIGASE RNF165"/>
    <property type="match status" value="1"/>
</dbReference>
<name>A0A371FL12_MUCPR</name>
<keyword evidence="3" id="KW-0808">Transferase</keyword>
<feature type="compositionally biased region" description="Basic and acidic residues" evidence="10">
    <location>
        <begin position="95"/>
        <end position="105"/>
    </location>
</feature>
<dbReference type="Pfam" id="PF13639">
    <property type="entry name" value="zf-RING_2"/>
    <property type="match status" value="1"/>
</dbReference>
<keyword evidence="9" id="KW-0175">Coiled coil</keyword>
<feature type="compositionally biased region" description="Polar residues" evidence="10">
    <location>
        <begin position="216"/>
        <end position="244"/>
    </location>
</feature>
<keyword evidence="4" id="KW-0479">Metal-binding</keyword>
<dbReference type="SUPFAM" id="SSF57850">
    <property type="entry name" value="RING/U-box"/>
    <property type="match status" value="1"/>
</dbReference>
<evidence type="ECO:0000256" key="7">
    <source>
        <dbReference type="ARBA" id="ARBA00022833"/>
    </source>
</evidence>
<dbReference type="PANTHER" id="PTHR22937:SF136">
    <property type="entry name" value="RING-TYPE E3 UBIQUITIN TRANSFERASE"/>
    <property type="match status" value="1"/>
</dbReference>
<comment type="caution">
    <text evidence="12">The sequence shown here is derived from an EMBL/GenBank/DDBJ whole genome shotgun (WGS) entry which is preliminary data.</text>
</comment>
<organism evidence="12 13">
    <name type="scientific">Mucuna pruriens</name>
    <name type="common">Velvet bean</name>
    <name type="synonym">Dolichos pruriens</name>
    <dbReference type="NCBI Taxonomy" id="157652"/>
    <lineage>
        <taxon>Eukaryota</taxon>
        <taxon>Viridiplantae</taxon>
        <taxon>Streptophyta</taxon>
        <taxon>Embryophyta</taxon>
        <taxon>Tracheophyta</taxon>
        <taxon>Spermatophyta</taxon>
        <taxon>Magnoliopsida</taxon>
        <taxon>eudicotyledons</taxon>
        <taxon>Gunneridae</taxon>
        <taxon>Pentapetalae</taxon>
        <taxon>rosids</taxon>
        <taxon>fabids</taxon>
        <taxon>Fabales</taxon>
        <taxon>Fabaceae</taxon>
        <taxon>Papilionoideae</taxon>
        <taxon>50 kb inversion clade</taxon>
        <taxon>NPAAA clade</taxon>
        <taxon>indigoferoid/millettioid clade</taxon>
        <taxon>Phaseoleae</taxon>
        <taxon>Mucuna</taxon>
    </lineage>
</organism>
<dbReference type="GO" id="GO:0061630">
    <property type="term" value="F:ubiquitin protein ligase activity"/>
    <property type="evidence" value="ECO:0007669"/>
    <property type="project" value="UniProtKB-EC"/>
</dbReference>
<dbReference type="AlphaFoldDB" id="A0A371FL12"/>
<reference evidence="12" key="1">
    <citation type="submission" date="2018-05" db="EMBL/GenBank/DDBJ databases">
        <title>Draft genome of Mucuna pruriens seed.</title>
        <authorList>
            <person name="Nnadi N.E."/>
            <person name="Vos R."/>
            <person name="Hasami M.H."/>
            <person name="Devisetty U.K."/>
            <person name="Aguiy J.C."/>
        </authorList>
    </citation>
    <scope>NUCLEOTIDE SEQUENCE [LARGE SCALE GENOMIC DNA]</scope>
    <source>
        <strain evidence="12">JCA_2017</strain>
    </source>
</reference>
<accession>A0A371FL12</accession>
<evidence type="ECO:0000256" key="5">
    <source>
        <dbReference type="ARBA" id="ARBA00022771"/>
    </source>
</evidence>
<evidence type="ECO:0000313" key="13">
    <source>
        <dbReference type="Proteomes" id="UP000257109"/>
    </source>
</evidence>
<feature type="compositionally biased region" description="Low complexity" evidence="10">
    <location>
        <begin position="330"/>
        <end position="342"/>
    </location>
</feature>
<feature type="non-terminal residue" evidence="12">
    <location>
        <position position="1"/>
    </location>
</feature>
<evidence type="ECO:0000256" key="2">
    <source>
        <dbReference type="ARBA" id="ARBA00012483"/>
    </source>
</evidence>
<keyword evidence="6" id="KW-0833">Ubl conjugation pathway</keyword>
<dbReference type="PROSITE" id="PS50089">
    <property type="entry name" value="ZF_RING_2"/>
    <property type="match status" value="1"/>
</dbReference>
<comment type="catalytic activity">
    <reaction evidence="1">
        <text>S-ubiquitinyl-[E2 ubiquitin-conjugating enzyme]-L-cysteine + [acceptor protein]-L-lysine = [E2 ubiquitin-conjugating enzyme]-L-cysteine + N(6)-ubiquitinyl-[acceptor protein]-L-lysine.</text>
        <dbReference type="EC" id="2.3.2.27"/>
    </reaction>
</comment>
<evidence type="ECO:0000256" key="4">
    <source>
        <dbReference type="ARBA" id="ARBA00022723"/>
    </source>
</evidence>
<gene>
    <name evidence="12" type="primary">HIP1</name>
    <name evidence="12" type="ORF">CR513_40603</name>
</gene>
<dbReference type="EMBL" id="QJKJ01008665">
    <property type="protein sequence ID" value="RDX79019.1"/>
    <property type="molecule type" value="Genomic_DNA"/>
</dbReference>
<keyword evidence="5 8" id="KW-0863">Zinc-finger</keyword>
<evidence type="ECO:0000256" key="9">
    <source>
        <dbReference type="SAM" id="Coils"/>
    </source>
</evidence>
<feature type="region of interest" description="Disordered" evidence="10">
    <location>
        <begin position="120"/>
        <end position="204"/>
    </location>
</feature>
<evidence type="ECO:0000313" key="12">
    <source>
        <dbReference type="EMBL" id="RDX79019.1"/>
    </source>
</evidence>